<keyword evidence="11" id="KW-0969">Cilium</keyword>
<proteinExistence type="inferred from homology"/>
<keyword evidence="8" id="KW-1133">Transmembrane helix</keyword>
<dbReference type="RefSeq" id="WP_188525955.1">
    <property type="nucleotide sequence ID" value="NZ_BMGI01000001.1"/>
</dbReference>
<dbReference type="InterPro" id="IPR005503">
    <property type="entry name" value="FliL"/>
</dbReference>
<dbReference type="Proteomes" id="UP000617355">
    <property type="component" value="Unassembled WGS sequence"/>
</dbReference>
<keyword evidence="10" id="KW-0997">Cell inner membrane</keyword>
<evidence type="ECO:0000256" key="6">
    <source>
        <dbReference type="ARBA" id="ARBA00022692"/>
    </source>
</evidence>
<gene>
    <name evidence="11" type="ORF">GCM10011358_04230</name>
</gene>
<accession>A0ABQ1QCA7</accession>
<keyword evidence="4" id="KW-1003">Cell membrane</keyword>
<evidence type="ECO:0000313" key="12">
    <source>
        <dbReference type="Proteomes" id="UP000617355"/>
    </source>
</evidence>
<organism evidence="11 12">
    <name type="scientific">Sinisalibacter lacisalsi</name>
    <dbReference type="NCBI Taxonomy" id="1526570"/>
    <lineage>
        <taxon>Bacteria</taxon>
        <taxon>Pseudomonadati</taxon>
        <taxon>Pseudomonadota</taxon>
        <taxon>Alphaproteobacteria</taxon>
        <taxon>Rhodobacterales</taxon>
        <taxon>Roseobacteraceae</taxon>
        <taxon>Sinisalibacter</taxon>
    </lineage>
</organism>
<keyword evidence="9 10" id="KW-0472">Membrane</keyword>
<dbReference type="EMBL" id="BMGI01000001">
    <property type="protein sequence ID" value="GGD22852.1"/>
    <property type="molecule type" value="Genomic_DNA"/>
</dbReference>
<keyword evidence="5 10" id="KW-0145">Chemotaxis</keyword>
<protein>
    <recommendedName>
        <fullName evidence="10">Flagellar protein FliL</fullName>
    </recommendedName>
</protein>
<keyword evidence="6" id="KW-0812">Transmembrane</keyword>
<evidence type="ECO:0000256" key="3">
    <source>
        <dbReference type="ARBA" id="ARBA00008281"/>
    </source>
</evidence>
<evidence type="ECO:0000256" key="5">
    <source>
        <dbReference type="ARBA" id="ARBA00022500"/>
    </source>
</evidence>
<evidence type="ECO:0000256" key="4">
    <source>
        <dbReference type="ARBA" id="ARBA00022475"/>
    </source>
</evidence>
<dbReference type="Pfam" id="PF03748">
    <property type="entry name" value="FliL"/>
    <property type="match status" value="1"/>
</dbReference>
<evidence type="ECO:0000256" key="2">
    <source>
        <dbReference type="ARBA" id="ARBA00004162"/>
    </source>
</evidence>
<evidence type="ECO:0000256" key="7">
    <source>
        <dbReference type="ARBA" id="ARBA00022779"/>
    </source>
</evidence>
<evidence type="ECO:0000256" key="9">
    <source>
        <dbReference type="ARBA" id="ARBA00023136"/>
    </source>
</evidence>
<name>A0ABQ1QCA7_9RHOB</name>
<comment type="function">
    <text evidence="1 10">Controls the rotational direction of flagella during chemotaxis.</text>
</comment>
<sequence>MGKFIPFLLAFIGAGAGIGAGFALRPEPVPDLAQAACPCDCPGDASAVALPVAAPEMGETGGNFVKMNNQFVIPVVRDGAVSALVVLSLTLQMSTGGSEIVYQREPKLRDTFLRVLFDHANAGGFDGTFTAGPNMDTLRTALREAANSVLAGTVHDILITDIMRQDV</sequence>
<comment type="similarity">
    <text evidence="3 10">Belongs to the FliL family.</text>
</comment>
<evidence type="ECO:0000256" key="1">
    <source>
        <dbReference type="ARBA" id="ARBA00002254"/>
    </source>
</evidence>
<evidence type="ECO:0000313" key="11">
    <source>
        <dbReference type="EMBL" id="GGD22852.1"/>
    </source>
</evidence>
<reference evidence="12" key="1">
    <citation type="journal article" date="2019" name="Int. J. Syst. Evol. Microbiol.">
        <title>The Global Catalogue of Microorganisms (GCM) 10K type strain sequencing project: providing services to taxonomists for standard genome sequencing and annotation.</title>
        <authorList>
            <consortium name="The Broad Institute Genomics Platform"/>
            <consortium name="The Broad Institute Genome Sequencing Center for Infectious Disease"/>
            <person name="Wu L."/>
            <person name="Ma J."/>
        </authorList>
    </citation>
    <scope>NUCLEOTIDE SEQUENCE [LARGE SCALE GENOMIC DNA]</scope>
    <source>
        <strain evidence="12">CGMCC 1.12922</strain>
    </source>
</reference>
<comment type="subcellular location">
    <subcellularLocation>
        <location evidence="10">Cell inner membrane</location>
    </subcellularLocation>
    <subcellularLocation>
        <location evidence="2">Cell membrane</location>
        <topology evidence="2">Single-pass membrane protein</topology>
    </subcellularLocation>
</comment>
<keyword evidence="11" id="KW-0282">Flagellum</keyword>
<evidence type="ECO:0000256" key="8">
    <source>
        <dbReference type="ARBA" id="ARBA00022989"/>
    </source>
</evidence>
<keyword evidence="11" id="KW-0966">Cell projection</keyword>
<evidence type="ECO:0000256" key="10">
    <source>
        <dbReference type="RuleBase" id="RU364125"/>
    </source>
</evidence>
<keyword evidence="7 10" id="KW-0283">Flagellar rotation</keyword>
<comment type="caution">
    <text evidence="11">The sequence shown here is derived from an EMBL/GenBank/DDBJ whole genome shotgun (WGS) entry which is preliminary data.</text>
</comment>
<keyword evidence="12" id="KW-1185">Reference proteome</keyword>